<protein>
    <recommendedName>
        <fullName evidence="1">TPM domain-containing protein</fullName>
    </recommendedName>
</protein>
<dbReference type="AlphaFoldDB" id="A0A226HIE1"/>
<name>A0A226HIE1_9FLAO</name>
<proteinExistence type="predicted"/>
<keyword evidence="3" id="KW-1185">Reference proteome</keyword>
<dbReference type="Proteomes" id="UP000198345">
    <property type="component" value="Unassembled WGS sequence"/>
</dbReference>
<evidence type="ECO:0000313" key="2">
    <source>
        <dbReference type="EMBL" id="OXA93220.1"/>
    </source>
</evidence>
<accession>A0A226HIE1</accession>
<sequence>MKKIFFIITITLLSINCVHSQTKKDVAAKSEINKDFAKAYDYVNDFEKILTPTQITTLNTTLKSFEKKALYKIIIVTTSSAGSYGNFSEYSQALDKYLTTDLKTEPSVLIVVSKQMRQIQVLGSSFIKYKLDDSQTTEIISNYTVPEFKKGNYYKGMEDSVTQIMQKLEAK</sequence>
<dbReference type="PANTHER" id="PTHR30373:SF2">
    <property type="entry name" value="UPF0603 PROTEIN YGCG"/>
    <property type="match status" value="1"/>
</dbReference>
<dbReference type="RefSeq" id="WP_089049140.1">
    <property type="nucleotide sequence ID" value="NZ_FXTV01000021.1"/>
</dbReference>
<feature type="domain" description="TPM" evidence="1">
    <location>
        <begin position="43"/>
        <end position="166"/>
    </location>
</feature>
<dbReference type="PANTHER" id="PTHR30373">
    <property type="entry name" value="UPF0603 PROTEIN YGCG"/>
    <property type="match status" value="1"/>
</dbReference>
<organism evidence="2 3">
    <name type="scientific">Flavobacterium hercynium</name>
    <dbReference type="NCBI Taxonomy" id="387094"/>
    <lineage>
        <taxon>Bacteria</taxon>
        <taxon>Pseudomonadati</taxon>
        <taxon>Bacteroidota</taxon>
        <taxon>Flavobacteriia</taxon>
        <taxon>Flavobacteriales</taxon>
        <taxon>Flavobacteriaceae</taxon>
        <taxon>Flavobacterium</taxon>
    </lineage>
</organism>
<reference evidence="2 3" key="1">
    <citation type="submission" date="2016-11" db="EMBL/GenBank/DDBJ databases">
        <title>Whole genomes of Flavobacteriaceae.</title>
        <authorList>
            <person name="Stine C."/>
            <person name="Li C."/>
            <person name="Tadesse D."/>
        </authorList>
    </citation>
    <scope>NUCLEOTIDE SEQUENCE [LARGE SCALE GENOMIC DNA]</scope>
    <source>
        <strain evidence="2 3">DSM 18292</strain>
    </source>
</reference>
<comment type="caution">
    <text evidence="2">The sequence shown here is derived from an EMBL/GenBank/DDBJ whole genome shotgun (WGS) entry which is preliminary data.</text>
</comment>
<dbReference type="Pfam" id="PF04536">
    <property type="entry name" value="TPM_phosphatase"/>
    <property type="match status" value="1"/>
</dbReference>
<dbReference type="InterPro" id="IPR007621">
    <property type="entry name" value="TPM_dom"/>
</dbReference>
<evidence type="ECO:0000259" key="1">
    <source>
        <dbReference type="Pfam" id="PF04536"/>
    </source>
</evidence>
<dbReference type="EMBL" id="MUGW01000015">
    <property type="protein sequence ID" value="OXA93220.1"/>
    <property type="molecule type" value="Genomic_DNA"/>
</dbReference>
<gene>
    <name evidence="2" type="ORF">B0A66_07005</name>
</gene>
<dbReference type="Gene3D" id="3.10.310.50">
    <property type="match status" value="1"/>
</dbReference>
<dbReference type="OrthoDB" id="9810918at2"/>
<evidence type="ECO:0000313" key="3">
    <source>
        <dbReference type="Proteomes" id="UP000198345"/>
    </source>
</evidence>